<protein>
    <recommendedName>
        <fullName evidence="4">M-phase phosphoprotein 6</fullName>
    </recommendedName>
</protein>
<sequence>MARRELSSTLKNLKFMQRAAVREEKTKREEDIKPDVSIITTPTTVTRKWHLFFSQKPFIITYVVIMEGDPHPGALKGRMSFQSFNPSVDKLNEEEARLRQPAAETTVSRNQNASVSVRENNFSVESPESVNVNKKNVEVNGNVKRKQSEVVSEAQYPNKSPKSDHDDKKSLPSSSLGTFKKPGGDKLDWNVLRPSSVNQSR</sequence>
<proteinExistence type="predicted"/>
<accession>A0A8T0JH57</accession>
<reference evidence="2 3" key="1">
    <citation type="submission" date="2020-05" db="EMBL/GenBank/DDBJ databases">
        <title>Vigna angularis (adzuki bean) Var. LongXiaoDou No. 4 denovo assembly.</title>
        <authorList>
            <person name="Xiang H."/>
        </authorList>
    </citation>
    <scope>NUCLEOTIDE SEQUENCE [LARGE SCALE GENOMIC DNA]</scope>
    <source>
        <tissue evidence="2">Leaf</tissue>
    </source>
</reference>
<name>A0A8T0JH57_PHAAN</name>
<dbReference type="GO" id="GO:0000460">
    <property type="term" value="P:maturation of 5.8S rRNA"/>
    <property type="evidence" value="ECO:0007669"/>
    <property type="project" value="TreeGrafter"/>
</dbReference>
<dbReference type="Proteomes" id="UP000743370">
    <property type="component" value="Unassembled WGS sequence"/>
</dbReference>
<dbReference type="PANTHER" id="PTHR13582">
    <property type="entry name" value="M-PHASE PHOSPHOPROTEIN 6"/>
    <property type="match status" value="1"/>
</dbReference>
<feature type="compositionally biased region" description="Basic and acidic residues" evidence="1">
    <location>
        <begin position="161"/>
        <end position="170"/>
    </location>
</feature>
<evidence type="ECO:0000256" key="1">
    <source>
        <dbReference type="SAM" id="MobiDB-lite"/>
    </source>
</evidence>
<dbReference type="PANTHER" id="PTHR13582:SF0">
    <property type="entry name" value="M-PHASE PHOSPHOPROTEIN 6"/>
    <property type="match status" value="1"/>
</dbReference>
<dbReference type="Pfam" id="PF10175">
    <property type="entry name" value="MPP6"/>
    <property type="match status" value="1"/>
</dbReference>
<feature type="compositionally biased region" description="Low complexity" evidence="1">
    <location>
        <begin position="130"/>
        <end position="142"/>
    </location>
</feature>
<comment type="caution">
    <text evidence="2">The sequence shown here is derived from an EMBL/GenBank/DDBJ whole genome shotgun (WGS) entry which is preliminary data.</text>
</comment>
<feature type="compositionally biased region" description="Polar residues" evidence="1">
    <location>
        <begin position="103"/>
        <end position="129"/>
    </location>
</feature>
<feature type="region of interest" description="Disordered" evidence="1">
    <location>
        <begin position="99"/>
        <end position="201"/>
    </location>
</feature>
<organism evidence="2 3">
    <name type="scientific">Phaseolus angularis</name>
    <name type="common">Azuki bean</name>
    <name type="synonym">Vigna angularis</name>
    <dbReference type="NCBI Taxonomy" id="3914"/>
    <lineage>
        <taxon>Eukaryota</taxon>
        <taxon>Viridiplantae</taxon>
        <taxon>Streptophyta</taxon>
        <taxon>Embryophyta</taxon>
        <taxon>Tracheophyta</taxon>
        <taxon>Spermatophyta</taxon>
        <taxon>Magnoliopsida</taxon>
        <taxon>eudicotyledons</taxon>
        <taxon>Gunneridae</taxon>
        <taxon>Pentapetalae</taxon>
        <taxon>rosids</taxon>
        <taxon>fabids</taxon>
        <taxon>Fabales</taxon>
        <taxon>Fabaceae</taxon>
        <taxon>Papilionoideae</taxon>
        <taxon>50 kb inversion clade</taxon>
        <taxon>NPAAA clade</taxon>
        <taxon>indigoferoid/millettioid clade</taxon>
        <taxon>Phaseoleae</taxon>
        <taxon>Vigna</taxon>
    </lineage>
</organism>
<evidence type="ECO:0008006" key="4">
    <source>
        <dbReference type="Google" id="ProtNLM"/>
    </source>
</evidence>
<evidence type="ECO:0000313" key="3">
    <source>
        <dbReference type="Proteomes" id="UP000743370"/>
    </source>
</evidence>
<gene>
    <name evidence="2" type="ORF">HKW66_Vig0214770</name>
</gene>
<dbReference type="EMBL" id="JABFOF010000011">
    <property type="protein sequence ID" value="KAG2371303.1"/>
    <property type="molecule type" value="Genomic_DNA"/>
</dbReference>
<dbReference type="InterPro" id="IPR019324">
    <property type="entry name" value="MPP6"/>
</dbReference>
<evidence type="ECO:0000313" key="2">
    <source>
        <dbReference type="EMBL" id="KAG2371303.1"/>
    </source>
</evidence>
<dbReference type="AlphaFoldDB" id="A0A8T0JH57"/>